<dbReference type="EMBL" id="VIFY01000096">
    <property type="protein sequence ID" value="TQB70762.1"/>
    <property type="molecule type" value="Genomic_DNA"/>
</dbReference>
<feature type="transmembrane region" description="Helical" evidence="1">
    <location>
        <begin position="67"/>
        <end position="88"/>
    </location>
</feature>
<keyword evidence="1" id="KW-1133">Transmembrane helix</keyword>
<evidence type="ECO:0000259" key="2">
    <source>
        <dbReference type="Pfam" id="PF01757"/>
    </source>
</evidence>
<comment type="caution">
    <text evidence="3">The sequence shown here is derived from an EMBL/GenBank/DDBJ whole genome shotgun (WGS) entry which is preliminary data.</text>
</comment>
<keyword evidence="4" id="KW-1185">Reference proteome</keyword>
<feature type="transmembrane region" description="Helical" evidence="1">
    <location>
        <begin position="109"/>
        <end position="130"/>
    </location>
</feature>
<keyword evidence="1" id="KW-0812">Transmembrane</keyword>
<dbReference type="STRING" id="5098.A0A507QSZ2"/>
<feature type="domain" description="Acyltransferase 3" evidence="2">
    <location>
        <begin position="12"/>
        <end position="393"/>
    </location>
</feature>
<feature type="transmembrane region" description="Helical" evidence="1">
    <location>
        <begin position="399"/>
        <end position="423"/>
    </location>
</feature>
<feature type="transmembrane region" description="Helical" evidence="1">
    <location>
        <begin position="150"/>
        <end position="173"/>
    </location>
</feature>
<organism evidence="3 4">
    <name type="scientific">Monascus purpureus</name>
    <name type="common">Red mold</name>
    <name type="synonym">Monascus anka</name>
    <dbReference type="NCBI Taxonomy" id="5098"/>
    <lineage>
        <taxon>Eukaryota</taxon>
        <taxon>Fungi</taxon>
        <taxon>Dikarya</taxon>
        <taxon>Ascomycota</taxon>
        <taxon>Pezizomycotina</taxon>
        <taxon>Eurotiomycetes</taxon>
        <taxon>Eurotiomycetidae</taxon>
        <taxon>Eurotiales</taxon>
        <taxon>Aspergillaceae</taxon>
        <taxon>Monascus</taxon>
    </lineage>
</organism>
<dbReference type="Proteomes" id="UP000319663">
    <property type="component" value="Unassembled WGS sequence"/>
</dbReference>
<feature type="transmembrane region" description="Helical" evidence="1">
    <location>
        <begin position="276"/>
        <end position="293"/>
    </location>
</feature>
<gene>
    <name evidence="3" type="ORF">MPDQ_008109</name>
</gene>
<proteinExistence type="predicted"/>
<dbReference type="PANTHER" id="PTHR23028:SF134">
    <property type="entry name" value="PUTATIVE (AFU_ORTHOLOGUE AFUA_4G08520)-RELATED"/>
    <property type="match status" value="1"/>
</dbReference>
<dbReference type="AlphaFoldDB" id="A0A507QSZ2"/>
<dbReference type="Pfam" id="PF01757">
    <property type="entry name" value="Acyl_transf_3"/>
    <property type="match status" value="1"/>
</dbReference>
<evidence type="ECO:0000256" key="1">
    <source>
        <dbReference type="SAM" id="Phobius"/>
    </source>
</evidence>
<feature type="transmembrane region" description="Helical" evidence="1">
    <location>
        <begin position="216"/>
        <end position="239"/>
    </location>
</feature>
<dbReference type="OrthoDB" id="5819582at2759"/>
<protein>
    <recommendedName>
        <fullName evidence="2">Acyltransferase 3 domain-containing protein</fullName>
    </recommendedName>
</protein>
<feature type="transmembrane region" description="Helical" evidence="1">
    <location>
        <begin position="313"/>
        <end position="331"/>
    </location>
</feature>
<accession>A0A507QSZ2</accession>
<dbReference type="InterPro" id="IPR002656">
    <property type="entry name" value="Acyl_transf_3_dom"/>
</dbReference>
<sequence length="445" mass="50743">MIVKDLPESREVWLDGLRGIAAAVVAWFHFTVDVMQVPYRQYGDDPPENNRYWYQLAPFRVLFAGQAMVRVFFVISGYSVAISIIRHRDRENNNARFYHKLSSSVLRRVFRLYLPVVVLCVFSQTLYYTGFYHWEFFPPEGCPGAEPWSFVWPHFRCAALALLSSLSLATGPWFSGGLNGQLWSMADEIKGSLAVYLVILCLASVAPRARVALTTFIGFLLLWTGFPHLSAFIAGLLYAELDLLKRKQQQQPYGGMPTINSLKAPAPVPKIWHQPAMLALFMFGIYFFCLPVLEDFPVDYWFPVPFDPVPFWIGPYVRINAWHVVGAVIVVGTLRHLPFLRKAVLEAPLSQFLGKISFSFYLFHQSFIRTMRNPIQHSVCQALSGKDLYQTRDDPEGSAVYYLSWIVAAAMILPPVILTSMYVTKVVDRQSVVLSYNVEKRLTGR</sequence>
<feature type="transmembrane region" description="Helical" evidence="1">
    <location>
        <begin position="193"/>
        <end position="210"/>
    </location>
</feature>
<name>A0A507QSZ2_MONPU</name>
<dbReference type="InterPro" id="IPR050879">
    <property type="entry name" value="Acyltransferase_3"/>
</dbReference>
<reference evidence="3 4" key="1">
    <citation type="submission" date="2019-06" db="EMBL/GenBank/DDBJ databases">
        <title>Wine fermentation using esterase from Monascus purpureus.</title>
        <authorList>
            <person name="Geng C."/>
            <person name="Zhang Y."/>
        </authorList>
    </citation>
    <scope>NUCLEOTIDE SEQUENCE [LARGE SCALE GENOMIC DNA]</scope>
    <source>
        <strain evidence="3">HQ1</strain>
    </source>
</reference>
<feature type="transmembrane region" description="Helical" evidence="1">
    <location>
        <begin position="12"/>
        <end position="30"/>
    </location>
</feature>
<keyword evidence="1" id="KW-0472">Membrane</keyword>
<evidence type="ECO:0000313" key="4">
    <source>
        <dbReference type="Proteomes" id="UP000319663"/>
    </source>
</evidence>
<evidence type="ECO:0000313" key="3">
    <source>
        <dbReference type="EMBL" id="TQB70762.1"/>
    </source>
</evidence>
<dbReference type="GO" id="GO:0016747">
    <property type="term" value="F:acyltransferase activity, transferring groups other than amino-acyl groups"/>
    <property type="evidence" value="ECO:0007669"/>
    <property type="project" value="InterPro"/>
</dbReference>
<dbReference type="PANTHER" id="PTHR23028">
    <property type="entry name" value="ACETYLTRANSFERASE"/>
    <property type="match status" value="1"/>
</dbReference>